<organism evidence="2 3">
    <name type="scientific">Fictibacillus phosphorivorans</name>
    <dbReference type="NCBI Taxonomy" id="1221500"/>
    <lineage>
        <taxon>Bacteria</taxon>
        <taxon>Bacillati</taxon>
        <taxon>Bacillota</taxon>
        <taxon>Bacilli</taxon>
        <taxon>Bacillales</taxon>
        <taxon>Fictibacillaceae</taxon>
        <taxon>Fictibacillus</taxon>
    </lineage>
</organism>
<dbReference type="RefSeq" id="WP_066236920.1">
    <property type="nucleotide sequence ID" value="NZ_LRFC01000001.1"/>
</dbReference>
<evidence type="ECO:0000313" key="2">
    <source>
        <dbReference type="EMBL" id="KZE69365.1"/>
    </source>
</evidence>
<sequence>MKISVQKLTLMAMLVAIGTLSSHIFWIPAGVAKAFPVQHAINVIAGVTLGPIPAMLVAFSIGLLRNLFGVGSLLAFPGGMIGALAAGYFYRKGRKYVFAAIGEWIGTGIIGALAAVPVATYVLGSKTGAFFFVAPFLVSSVVGGLLGWIVLRVLHKNAAAGNWLEEKQGKTV</sequence>
<dbReference type="PIRSF" id="PIRSF024534">
    <property type="entry name" value="ThiW"/>
    <property type="match status" value="1"/>
</dbReference>
<protein>
    <submittedName>
        <fullName evidence="2">Energy coupling factor transporter S component ThiW</fullName>
    </submittedName>
</protein>
<keyword evidence="3" id="KW-1185">Reference proteome</keyword>
<evidence type="ECO:0000313" key="3">
    <source>
        <dbReference type="Proteomes" id="UP000076567"/>
    </source>
</evidence>
<reference evidence="3" key="1">
    <citation type="submission" date="2016-01" db="EMBL/GenBank/DDBJ databases">
        <title>Draft genome of Chromobacterium sp. F49.</title>
        <authorList>
            <person name="Hong K.W."/>
        </authorList>
    </citation>
    <scope>NUCLEOTIDE SEQUENCE [LARGE SCALE GENOMIC DNA]</scope>
    <source>
        <strain evidence="3">P7IIIA</strain>
    </source>
</reference>
<keyword evidence="1" id="KW-0812">Transmembrane</keyword>
<accession>A0A165P8V0</accession>
<feature type="transmembrane region" description="Helical" evidence="1">
    <location>
        <begin position="43"/>
        <end position="64"/>
    </location>
</feature>
<feature type="transmembrane region" description="Helical" evidence="1">
    <location>
        <begin position="70"/>
        <end position="90"/>
    </location>
</feature>
<gene>
    <name evidence="2" type="ORF">AWM68_03620</name>
</gene>
<feature type="transmembrane region" description="Helical" evidence="1">
    <location>
        <begin position="12"/>
        <end position="31"/>
    </location>
</feature>
<dbReference type="Proteomes" id="UP000076567">
    <property type="component" value="Unassembled WGS sequence"/>
</dbReference>
<name>A0A165P8V0_9BACL</name>
<keyword evidence="1" id="KW-0472">Membrane</keyword>
<feature type="transmembrane region" description="Helical" evidence="1">
    <location>
        <begin position="129"/>
        <end position="151"/>
    </location>
</feature>
<dbReference type="OrthoDB" id="5516776at2"/>
<dbReference type="Gene3D" id="1.10.1760.20">
    <property type="match status" value="1"/>
</dbReference>
<dbReference type="Pfam" id="PF09512">
    <property type="entry name" value="ThiW"/>
    <property type="match status" value="1"/>
</dbReference>
<keyword evidence="1" id="KW-1133">Transmembrane helix</keyword>
<proteinExistence type="predicted"/>
<evidence type="ECO:0000256" key="1">
    <source>
        <dbReference type="SAM" id="Phobius"/>
    </source>
</evidence>
<comment type="caution">
    <text evidence="2">The sequence shown here is derived from an EMBL/GenBank/DDBJ whole genome shotgun (WGS) entry which is preliminary data.</text>
</comment>
<dbReference type="NCBIfam" id="TIGR02359">
    <property type="entry name" value="thiW"/>
    <property type="match status" value="1"/>
</dbReference>
<dbReference type="InterPro" id="IPR012652">
    <property type="entry name" value="ThiW"/>
</dbReference>
<dbReference type="AlphaFoldDB" id="A0A165P8V0"/>
<feature type="transmembrane region" description="Helical" evidence="1">
    <location>
        <begin position="97"/>
        <end position="123"/>
    </location>
</feature>
<dbReference type="EMBL" id="LRFC01000001">
    <property type="protein sequence ID" value="KZE69365.1"/>
    <property type="molecule type" value="Genomic_DNA"/>
</dbReference>